<dbReference type="InterPro" id="IPR012337">
    <property type="entry name" value="RNaseH-like_sf"/>
</dbReference>
<dbReference type="InterPro" id="IPR003201">
    <property type="entry name" value="Transposase_Tn5"/>
</dbReference>
<evidence type="ECO:0000313" key="2">
    <source>
        <dbReference type="EMBL" id="CUV64233.1"/>
    </source>
</evidence>
<dbReference type="InterPro" id="IPR014737">
    <property type="entry name" value="Transposase_Tn5-like_C"/>
</dbReference>
<feature type="domain" description="Transposase Tn5 dimerisation" evidence="1">
    <location>
        <begin position="1"/>
        <end position="49"/>
    </location>
</feature>
<dbReference type="SUPFAM" id="SSF53098">
    <property type="entry name" value="Ribonuclease H-like"/>
    <property type="match status" value="1"/>
</dbReference>
<dbReference type="Pfam" id="PF02281">
    <property type="entry name" value="Dimer_Tnp_Tn5"/>
    <property type="match status" value="1"/>
</dbReference>
<dbReference type="AlphaFoldDB" id="A0A0S4XJV7"/>
<gene>
    <name evidence="2" type="ORF">RD1301_v1_5420001</name>
</gene>
<dbReference type="Gene3D" id="1.10.740.10">
    <property type="entry name" value="Transferase Inhibitor Protein From Tn5, Chain"/>
    <property type="match status" value="1"/>
</dbReference>
<sequence length="53" mass="5790">MPKLNEVLRLVARLGGFLARKGDGEPGAKTIWEGLQKVMTAAETLRALRRQAA</sequence>
<reference evidence="2" key="1">
    <citation type="submission" date="2015-10" db="EMBL/GenBank/DDBJ databases">
        <authorList>
            <person name="Gilbert D.G."/>
        </authorList>
    </citation>
    <scope>NUCLEOTIDE SEQUENCE</scope>
    <source>
        <strain evidence="2">Phyl III-seqv23</strain>
    </source>
</reference>
<protein>
    <recommendedName>
        <fullName evidence="1">Transposase Tn5 dimerisation domain-containing protein</fullName>
    </recommendedName>
</protein>
<evidence type="ECO:0000259" key="1">
    <source>
        <dbReference type="Pfam" id="PF02281"/>
    </source>
</evidence>
<organism evidence="2">
    <name type="scientific">Ralstonia solanacearum</name>
    <name type="common">Pseudomonas solanacearum</name>
    <dbReference type="NCBI Taxonomy" id="305"/>
    <lineage>
        <taxon>Bacteria</taxon>
        <taxon>Pseudomonadati</taxon>
        <taxon>Pseudomonadota</taxon>
        <taxon>Betaproteobacteria</taxon>
        <taxon>Burkholderiales</taxon>
        <taxon>Burkholderiaceae</taxon>
        <taxon>Ralstonia</taxon>
        <taxon>Ralstonia solanacearum species complex</taxon>
    </lineage>
</organism>
<accession>A0A0S4XJV7</accession>
<dbReference type="EMBL" id="LN899822">
    <property type="protein sequence ID" value="CUV64233.1"/>
    <property type="molecule type" value="Genomic_DNA"/>
</dbReference>
<name>A0A0S4XJV7_RALSL</name>
<proteinExistence type="predicted"/>